<feature type="transmembrane region" description="Helical" evidence="11">
    <location>
        <begin position="1688"/>
        <end position="1706"/>
    </location>
</feature>
<feature type="transmembrane region" description="Helical" evidence="11">
    <location>
        <begin position="846"/>
        <end position="876"/>
    </location>
</feature>
<sequence length="2461" mass="281073">MDTKRTVCYLLFRLLLPVTLLAACVFRINLLSLVYGLLLLVAPLIQSPSRSTMQGSTKHYLIVVLSFSVIAVVAQICFQIYLGAGMSPYGSEFTNCSTKEQIAREVGFQRYDTASLVNIFRLVTPDVGMLIISAIVFGISKGLLPQQESQSELPTISRQPSTSRSHTILGYLGEFLMVLFLAASGIALPSILNGIYFLTFLGIATWWSFYRSLGRVFAYLRCILLVYTGLHMTVLYLSQFQTFQQKVPYENLFARIFGVSPIIQTNCDRPWEINFHPNVNWPHFANLGVILVLYYILAFETRRWCHKPMNFVHVKQSSRYVYKGPCDEVSSASLSQNEAGSMTVVSGFGDDVTGSPSLGSPSLLAPPKRTKRRKRSDERQSLIDEAERGKTYSSIEERSEGAGTATADDVESEGEHTVDGTVKKSYEKRSPVVSVFVFLMKQSYVCSLIVMMVWSITYHSWLTFVFLLGACLIWMYPRSRDLYLTLSPVVLFYAIGLLIIQYVYGMNLSEEELPTEANGYKFAQIGLVKYDPYPMACLHLALKCVFTVMFWLTLRQSMRERQMRRDDAYMHGLALEPVDNNGHGPNNTQATISEAVRQQHDVIDGYDGVRVKQIGGWMWDVLSKYWIIACGLMLLLMALQDVVIYRIIYMIFFLYFILTFQLCYGFWRMSMKVFWWVLIVYSMFILCIVYTYQFDQFPQYWHNSTGLSMEVLSDIGLSTLDTGTLFLQLLTPTAFIIVVIIQVHYFHIPFLNMSAIDRYRASDTNPVGETVVDTEPAGPSDGTKAEEEEEEHVDSPDACHDQPKTKKSWSAKLLAWWMKIWSKLNFSFDILSDLLWRVIDVHILKIVAFTILMVSIAEICALNFVFVVFLIVLLPVPKLNAALPHFVQIWAGIVILAKMIYQLSIVKRDYWYSNCTSVSYDQGIPPPFNSTANNANWFGLVKTDNISHYLRNHIALVALIIFQAIVKVHQAQYYMRPNKTPPETKYPGKIFPEIRRQHADEGLLNCAKFLLNFGFYKYGLELCYTMTVITICVRQDAFAVLYGLLLGILLLLNRRASYILWPIYAIFLAILIPIQYLSCLGFPLVLCWGYPWDEVAEFKRNLAWWMFLPDYIHPPDHNKLVVDFFQLLFVVLQWRVFTIENSSRSVEEYGGGDNKSIMKDVLTNAPNPVKDFTSNKESYLDYIKSVLFFYGFWVTLAIIFITGTSRISVFCMGYLIACFLFLWYGQEMLVKPLRNVLRMWDVLLGYNFIVILLKAALQLVACVYVENLIVNQCWLVQLLSLVCLKVDTYPETDVNQSGDCKLPNDDAGLTWDVVCFVFLLAQRRIYTSQYFRHVVTELEVQNKLASRGAELINLKLIEAVLMINKREESVLANIKRKMTRIKLKQEAMQQKAVMEPTDHYIAIRGGDYYMFEDDSDTDDDDDESVNIADIRHDKPKSKDKDGQPKNPLQILNTAVEEGMDKAIETSDDPADQSKGENESHDITLTDEVEAEPKQGPCTKILNGFKLIWALIASGIDQVTGLLNKISKDNRDVAEILEDEKRKEKERIHPNIYPYKKHRELQRHASGDPSLHPNQPAADVGTEEQDKRQPDEHDDTDRLVVVIEDDIHEPTTSDDDHDETASEKFEKTQPRIFQLLLALFNALIAKSELVCYFVMILNHLVTASLLSLLYPMVVFLWATLSVPRPSKMFWISTITYTEAIVVVKYLFQFGFFPWNNGAIHEGPFWPPRIIGIEKNDNYAAMDLVLLLVLFIHRSILKRYGLWKDAQDIEEDMKKAGEMSQPNTPVAPKPNPLTSSNEDLSGTSNSHSLESGLEVSQQDDICPQKKESATDFITTSVEKLVSQLSQCAESIDGLIQQYSDRPFRRIFRPFIEFYEAIQDPTYSAVTDVYAAMFLCDFITFLIIVFGYSAFGPPTTSTNADVTTVINENRVPVPFLVMLIVQFGLIIVDRALYLRKQVFAKFIFQIICVILVHAWMFFILPAVTEKRFTDNVPAQLWYFTKCVYLGLSSYQIRSGYPTRILGNFLTKSYGYINLILFKGFLLIPFLLELRALMDWMWTDTTLALTSWLQMEDIYANIFVLKCNRTAEQNYPTPRGTPRKALVKYGFGGLLLFIIIFIIWFPLLLFSFANTVYVPNAPIDVSIQLSIGGFQPLFHMSAQNNFLQQYTPYEFNKLRDTFARDKGAVGFLSSYKPEDTMLAKLNGDSTAVWGVSPPSLEELGETVNPALNPSPVMLDFSIQVTRETKPGVSSATVSNQFSKIMDFSTREKLAKMLNMTANSTTIKEKIEIKDVFPTFLRVPADKEPKAVTSLNNGDYSDIIMSLRQGTFEGLSGDRQWWEVHENITNPSIFPVRLQKGDHNQLLIVLFSDRVAPAAISFLSSYGIVGLYISVVVVIGRFVRLFVTGKSYAIMFEELPNVERVYTLLNNIYMVRESLEFLLEEELFAKLIFLFRSPQTMIKWTKYKQS</sequence>
<evidence type="ECO:0000256" key="11">
    <source>
        <dbReference type="SAM" id="Phobius"/>
    </source>
</evidence>
<keyword evidence="5 11" id="KW-0812">Transmembrane</keyword>
<feature type="region of interest" description="Disordered" evidence="10">
    <location>
        <begin position="1464"/>
        <end position="1491"/>
    </location>
</feature>
<keyword evidence="9" id="KW-0407">Ion channel</keyword>
<dbReference type="PANTHER" id="PTHR47049">
    <property type="entry name" value="PIEZO-TYPE MECHANOSENSITIVE ION CHANNEL HOMOLOG"/>
    <property type="match status" value="1"/>
</dbReference>
<dbReference type="Pfam" id="PF12166">
    <property type="entry name" value="Piezo_cap"/>
    <property type="match status" value="1"/>
</dbReference>
<feature type="transmembrane region" description="Helical" evidence="11">
    <location>
        <begin position="458"/>
        <end position="476"/>
    </location>
</feature>
<evidence type="ECO:0000256" key="4">
    <source>
        <dbReference type="ARBA" id="ARBA00022475"/>
    </source>
</evidence>
<feature type="transmembrane region" description="Helical" evidence="11">
    <location>
        <begin position="949"/>
        <end position="966"/>
    </location>
</feature>
<accession>A0A8J1USQ5</accession>
<feature type="transmembrane region" description="Helical" evidence="11">
    <location>
        <begin position="617"/>
        <end position="637"/>
    </location>
</feature>
<feature type="transmembrane region" description="Helical" evidence="11">
    <location>
        <begin position="533"/>
        <end position="554"/>
    </location>
</feature>
<dbReference type="InterPro" id="IPR031805">
    <property type="entry name" value="Piezo_TM25-28"/>
</dbReference>
<feature type="transmembrane region" description="Helical" evidence="11">
    <location>
        <begin position="1737"/>
        <end position="1755"/>
    </location>
</feature>
<dbReference type="InterPro" id="IPR027272">
    <property type="entry name" value="Piezo"/>
</dbReference>
<feature type="domain" description="Piezo non-specific cation channel cap" evidence="12">
    <location>
        <begin position="2159"/>
        <end position="2457"/>
    </location>
</feature>
<feature type="region of interest" description="Disordered" evidence="10">
    <location>
        <begin position="1554"/>
        <end position="1594"/>
    </location>
</feature>
<feature type="transmembrane region" description="Helical" evidence="11">
    <location>
        <begin position="1064"/>
        <end position="1091"/>
    </location>
</feature>
<feature type="region of interest" description="Disordered" evidence="10">
    <location>
        <begin position="766"/>
        <end position="804"/>
    </location>
</feature>
<evidence type="ECO:0000256" key="3">
    <source>
        <dbReference type="ARBA" id="ARBA00022448"/>
    </source>
</evidence>
<dbReference type="OrthoDB" id="303066at2759"/>
<feature type="domain" description="Piezo transmembrane helical unit" evidence="14">
    <location>
        <begin position="1644"/>
        <end position="1762"/>
    </location>
</feature>
<keyword evidence="8 11" id="KW-0472">Membrane</keyword>
<feature type="region of interest" description="Disordered" evidence="10">
    <location>
        <begin position="1772"/>
        <end position="1807"/>
    </location>
</feature>
<feature type="transmembrane region" description="Helical" evidence="11">
    <location>
        <begin position="60"/>
        <end position="82"/>
    </location>
</feature>
<dbReference type="Pfam" id="PF24871">
    <property type="entry name" value="Piezo_TM1-24"/>
    <property type="match status" value="2"/>
</dbReference>
<evidence type="ECO:0000256" key="9">
    <source>
        <dbReference type="ARBA" id="ARBA00023303"/>
    </source>
</evidence>
<feature type="compositionally biased region" description="Basic and acidic residues" evidence="10">
    <location>
        <begin position="1429"/>
        <end position="1443"/>
    </location>
</feature>
<dbReference type="Pfam" id="PF15917">
    <property type="entry name" value="Piezo_TM25-28"/>
    <property type="match status" value="1"/>
</dbReference>
<dbReference type="InterPro" id="IPR031334">
    <property type="entry name" value="Piezo_cap_dom"/>
</dbReference>
<feature type="transmembrane region" description="Helical" evidence="11">
    <location>
        <begin position="168"/>
        <end position="188"/>
    </location>
</feature>
<feature type="compositionally biased region" description="Basic and acidic residues" evidence="10">
    <location>
        <begin position="793"/>
        <end position="804"/>
    </location>
</feature>
<reference evidence="17" key="1">
    <citation type="submission" date="2022-03" db="EMBL/GenBank/DDBJ databases">
        <authorList>
            <person name="Martin C."/>
        </authorList>
    </citation>
    <scope>NUCLEOTIDE SEQUENCE</scope>
</reference>
<feature type="transmembrane region" description="Helical" evidence="11">
    <location>
        <begin position="194"/>
        <end position="210"/>
    </location>
</feature>
<feature type="region of interest" description="Disordered" evidence="10">
    <location>
        <begin position="353"/>
        <end position="421"/>
    </location>
</feature>
<feature type="transmembrane region" description="Helical" evidence="11">
    <location>
        <begin position="2101"/>
        <end position="2125"/>
    </location>
</feature>
<feature type="transmembrane region" description="Helical" evidence="11">
    <location>
        <begin position="127"/>
        <end position="144"/>
    </location>
</feature>
<feature type="compositionally biased region" description="Low complexity" evidence="10">
    <location>
        <begin position="354"/>
        <end position="367"/>
    </location>
</feature>
<dbReference type="GO" id="GO:0005886">
    <property type="term" value="C:plasma membrane"/>
    <property type="evidence" value="ECO:0007669"/>
    <property type="project" value="UniProtKB-SubCell"/>
</dbReference>
<feature type="region of interest" description="Disordered" evidence="10">
    <location>
        <begin position="1413"/>
        <end position="1447"/>
    </location>
</feature>
<gene>
    <name evidence="17" type="ORF">OFUS_LOCUS7249</name>
</gene>
<evidence type="ECO:0000259" key="14">
    <source>
        <dbReference type="Pfam" id="PF23188"/>
    </source>
</evidence>
<feature type="transmembrane region" description="Helical" evidence="11">
    <location>
        <begin position="2377"/>
        <end position="2398"/>
    </location>
</feature>
<feature type="transmembrane region" description="Helical" evidence="11">
    <location>
        <begin position="2026"/>
        <end position="2044"/>
    </location>
</feature>
<evidence type="ECO:0000256" key="10">
    <source>
        <dbReference type="SAM" id="MobiDB-lite"/>
    </source>
</evidence>
<feature type="transmembrane region" description="Helical" evidence="11">
    <location>
        <begin position="673"/>
        <end position="692"/>
    </location>
</feature>
<dbReference type="Pfam" id="PF23188">
    <property type="entry name" value="THU_Piezo1"/>
    <property type="match status" value="1"/>
</dbReference>
<dbReference type="InterPro" id="IPR056769">
    <property type="entry name" value="Piezo_TM1-24"/>
</dbReference>
<keyword evidence="3" id="KW-0813">Transport</keyword>
<evidence type="ECO:0000256" key="5">
    <source>
        <dbReference type="ARBA" id="ARBA00022692"/>
    </source>
</evidence>
<feature type="compositionally biased region" description="Polar residues" evidence="10">
    <location>
        <begin position="1790"/>
        <end position="1807"/>
    </location>
</feature>
<dbReference type="InterPro" id="IPR056768">
    <property type="entry name" value="THU_Piezo"/>
</dbReference>
<comment type="subcellular location">
    <subcellularLocation>
        <location evidence="1">Cell membrane</location>
        <topology evidence="1">Multi-pass membrane protein</topology>
    </subcellularLocation>
</comment>
<keyword evidence="7" id="KW-0406">Ion transport</keyword>
<evidence type="ECO:0000259" key="12">
    <source>
        <dbReference type="Pfam" id="PF12166"/>
    </source>
</evidence>
<feature type="transmembrane region" description="Helical" evidence="11">
    <location>
        <begin position="281"/>
        <end position="299"/>
    </location>
</feature>
<feature type="transmembrane region" description="Helical" evidence="11">
    <location>
        <begin position="1660"/>
        <end position="1681"/>
    </location>
</feature>
<evidence type="ECO:0000256" key="2">
    <source>
        <dbReference type="ARBA" id="ARBA00007821"/>
    </source>
</evidence>
<feature type="compositionally biased region" description="Acidic residues" evidence="10">
    <location>
        <begin position="1413"/>
        <end position="1424"/>
    </location>
</feature>
<feature type="domain" description="Piezo TM25-28" evidence="13">
    <location>
        <begin position="1164"/>
        <end position="1391"/>
    </location>
</feature>
<feature type="transmembrane region" description="Helical" evidence="11">
    <location>
        <begin position="643"/>
        <end position="666"/>
    </location>
</feature>
<feature type="compositionally biased region" description="Basic and acidic residues" evidence="10">
    <location>
        <begin position="1471"/>
        <end position="1483"/>
    </location>
</feature>
<feature type="transmembrane region" description="Helical" evidence="11">
    <location>
        <begin position="1886"/>
        <end position="1908"/>
    </location>
</feature>
<feature type="domain" description="Piezo THU9 and anchor" evidence="16">
    <location>
        <begin position="1884"/>
        <end position="2123"/>
    </location>
</feature>
<feature type="transmembrane region" description="Helical" evidence="11">
    <location>
        <begin position="217"/>
        <end position="237"/>
    </location>
</feature>
<keyword evidence="18" id="KW-1185">Reference proteome</keyword>
<evidence type="ECO:0000259" key="13">
    <source>
        <dbReference type="Pfam" id="PF15917"/>
    </source>
</evidence>
<feature type="transmembrane region" description="Helical" evidence="11">
    <location>
        <begin position="725"/>
        <end position="746"/>
    </location>
</feature>
<dbReference type="PROSITE" id="PS51257">
    <property type="entry name" value="PROKAR_LIPOPROTEIN"/>
    <property type="match status" value="1"/>
</dbReference>
<feature type="transmembrane region" description="Helical" evidence="11">
    <location>
        <begin position="1959"/>
        <end position="1980"/>
    </location>
</feature>
<feature type="transmembrane region" description="Helical" evidence="11">
    <location>
        <begin position="1207"/>
        <end position="1224"/>
    </location>
</feature>
<feature type="transmembrane region" description="Helical" evidence="11">
    <location>
        <begin position="1244"/>
        <end position="1265"/>
    </location>
</feature>
<feature type="domain" description="Piezo TM1-24" evidence="15">
    <location>
        <begin position="378"/>
        <end position="752"/>
    </location>
</feature>
<dbReference type="Proteomes" id="UP000749559">
    <property type="component" value="Unassembled WGS sequence"/>
</dbReference>
<keyword evidence="4" id="KW-1003">Cell membrane</keyword>
<evidence type="ECO:0000259" key="16">
    <source>
        <dbReference type="Pfam" id="PF24874"/>
    </source>
</evidence>
<comment type="caution">
    <text evidence="17">The sequence shown here is derived from an EMBL/GenBank/DDBJ whole genome shotgun (WGS) entry which is preliminary data.</text>
</comment>
<dbReference type="EMBL" id="CAIIXF020000003">
    <property type="protein sequence ID" value="CAH1780571.1"/>
    <property type="molecule type" value="Genomic_DNA"/>
</dbReference>
<evidence type="ECO:0000256" key="7">
    <source>
        <dbReference type="ARBA" id="ARBA00023065"/>
    </source>
</evidence>
<dbReference type="PANTHER" id="PTHR47049:SF2">
    <property type="entry name" value="PIEZO-TYPE MECHANOSENSITIVE ION CHANNEL HOMOLOG"/>
    <property type="match status" value="1"/>
</dbReference>
<organism evidence="17 18">
    <name type="scientific">Owenia fusiformis</name>
    <name type="common">Polychaete worm</name>
    <dbReference type="NCBI Taxonomy" id="6347"/>
    <lineage>
        <taxon>Eukaryota</taxon>
        <taxon>Metazoa</taxon>
        <taxon>Spiralia</taxon>
        <taxon>Lophotrochozoa</taxon>
        <taxon>Annelida</taxon>
        <taxon>Polychaeta</taxon>
        <taxon>Sedentaria</taxon>
        <taxon>Canalipalpata</taxon>
        <taxon>Sabellida</taxon>
        <taxon>Oweniida</taxon>
        <taxon>Oweniidae</taxon>
        <taxon>Owenia</taxon>
    </lineage>
</organism>
<evidence type="ECO:0000256" key="1">
    <source>
        <dbReference type="ARBA" id="ARBA00004651"/>
    </source>
</evidence>
<dbReference type="Pfam" id="PF24874">
    <property type="entry name" value="Piezo_THU9_anchor"/>
    <property type="match status" value="1"/>
</dbReference>
<feature type="transmembrane region" description="Helical" evidence="11">
    <location>
        <begin position="1182"/>
        <end position="1200"/>
    </location>
</feature>
<dbReference type="GO" id="GO:0008381">
    <property type="term" value="F:mechanosensitive monoatomic ion channel activity"/>
    <property type="evidence" value="ECO:0007669"/>
    <property type="project" value="InterPro"/>
</dbReference>
<evidence type="ECO:0000259" key="15">
    <source>
        <dbReference type="Pfam" id="PF24871"/>
    </source>
</evidence>
<feature type="transmembrane region" description="Helical" evidence="11">
    <location>
        <begin position="432"/>
        <end position="452"/>
    </location>
</feature>
<evidence type="ECO:0000313" key="17">
    <source>
        <dbReference type="EMBL" id="CAH1780571.1"/>
    </source>
</evidence>
<feature type="compositionally biased region" description="Basic and acidic residues" evidence="10">
    <location>
        <begin position="375"/>
        <end position="400"/>
    </location>
</feature>
<proteinExistence type="inferred from homology"/>
<feature type="transmembrane region" description="Helical" evidence="11">
    <location>
        <begin position="1024"/>
        <end position="1052"/>
    </location>
</feature>
<evidence type="ECO:0000256" key="6">
    <source>
        <dbReference type="ARBA" id="ARBA00022989"/>
    </source>
</evidence>
<feature type="transmembrane region" description="Helical" evidence="11">
    <location>
        <begin position="1631"/>
        <end position="1654"/>
    </location>
</feature>
<comment type="similarity">
    <text evidence="2">Belongs to the PIEZO (TC 1.A.75) family.</text>
</comment>
<keyword evidence="6 11" id="KW-1133">Transmembrane helix</keyword>
<feature type="transmembrane region" description="Helical" evidence="11">
    <location>
        <begin position="882"/>
        <end position="901"/>
    </location>
</feature>
<feature type="transmembrane region" description="Helical" evidence="11">
    <location>
        <begin position="1928"/>
        <end position="1950"/>
    </location>
</feature>
<protein>
    <submittedName>
        <fullName evidence="17">Uncharacterized protein</fullName>
    </submittedName>
</protein>
<evidence type="ECO:0000256" key="8">
    <source>
        <dbReference type="ARBA" id="ARBA00023136"/>
    </source>
</evidence>
<feature type="compositionally biased region" description="Basic and acidic residues" evidence="10">
    <location>
        <begin position="1583"/>
        <end position="1594"/>
    </location>
</feature>
<evidence type="ECO:0000313" key="18">
    <source>
        <dbReference type="Proteomes" id="UP000749559"/>
    </source>
</evidence>
<feature type="transmembrane region" description="Helical" evidence="11">
    <location>
        <begin position="483"/>
        <end position="504"/>
    </location>
</feature>
<dbReference type="InterPro" id="IPR056770">
    <property type="entry name" value="Piezo_THU9_anchor"/>
</dbReference>
<name>A0A8J1USQ5_OWEFU</name>
<feature type="transmembrane region" description="Helical" evidence="11">
    <location>
        <begin position="32"/>
        <end position="48"/>
    </location>
</feature>
<feature type="domain" description="Piezo TM1-24" evidence="15">
    <location>
        <begin position="27"/>
        <end position="317"/>
    </location>
</feature>